<sequence length="560" mass="60191">MQGLFSSLADKAQSALGRTSSNQGEGAPGQSASGAGSILKGHAFENLSHQFRSIQQQYSSSTTPVQKIITTQKGIALDYDSVSRDTHAHSKELYTWGQSEHEDLKDVTDRLAWMHYIEGSLAATLSKELDAARAPFKALRDAENGLSGRRNIRASFENQIARIEHEQRHGMDQKLAELKSQLRKAEEDDEPLEKEVQLLKRKAVKESERLRWNAIREYAEKLSLVAQAGIAAIPALPDVPSSKVQPYTGDQLTASIRTTLQQALDHWQPGSTTLLLREPTPADLNRSDTRSFGQTHARELARINTANPHEQSSLPVTPPATHDHPPQAPSHSSNGPPPSSFTAPAVSPLVTAVSSTPTSKASPPPEGTASPPLNPAVLNQAPAPIPIPTNATSPAPVAAPNPAEPEIKVPTITPTVAETGVPQSAGPDGPGPASGSLKDIKHSSPIFTAAPVPVPVAATKPLPESLPGYAGGTVTHPESAEEEKKRLEREERERLLREGGNTSTEQHKFESAEEEKKRLEREDRERLLAAGGSANPNPNPNPDGKPPQDGDSELPPYQEF</sequence>
<dbReference type="STRING" id="139420.A0A371DHR7"/>
<dbReference type="Gene3D" id="1.20.1270.60">
    <property type="entry name" value="Arfaptin homology (AH) domain/BAR domain"/>
    <property type="match status" value="1"/>
</dbReference>
<feature type="coiled-coil region" evidence="1">
    <location>
        <begin position="168"/>
        <end position="202"/>
    </location>
</feature>
<evidence type="ECO:0000256" key="2">
    <source>
        <dbReference type="SAM" id="MobiDB-lite"/>
    </source>
</evidence>
<evidence type="ECO:0000313" key="4">
    <source>
        <dbReference type="Proteomes" id="UP000256964"/>
    </source>
</evidence>
<dbReference type="InterPro" id="IPR028245">
    <property type="entry name" value="PIL1/LSP1"/>
</dbReference>
<accession>A0A371DHR7</accession>
<dbReference type="GO" id="GO:0006897">
    <property type="term" value="P:endocytosis"/>
    <property type="evidence" value="ECO:0007669"/>
    <property type="project" value="TreeGrafter"/>
</dbReference>
<dbReference type="Pfam" id="PF13805">
    <property type="entry name" value="Pil1"/>
    <property type="match status" value="1"/>
</dbReference>
<dbReference type="OrthoDB" id="5599269at2759"/>
<reference evidence="3 4" key="1">
    <citation type="journal article" date="2018" name="Biotechnol. Biofuels">
        <title>Integrative visual omics of the white-rot fungus Polyporus brumalis exposes the biotechnological potential of its oxidative enzymes for delignifying raw plant biomass.</title>
        <authorList>
            <person name="Miyauchi S."/>
            <person name="Rancon A."/>
            <person name="Drula E."/>
            <person name="Hage H."/>
            <person name="Chaduli D."/>
            <person name="Favel A."/>
            <person name="Grisel S."/>
            <person name="Henrissat B."/>
            <person name="Herpoel-Gimbert I."/>
            <person name="Ruiz-Duenas F.J."/>
            <person name="Chevret D."/>
            <person name="Hainaut M."/>
            <person name="Lin J."/>
            <person name="Wang M."/>
            <person name="Pangilinan J."/>
            <person name="Lipzen A."/>
            <person name="Lesage-Meessen L."/>
            <person name="Navarro D."/>
            <person name="Riley R."/>
            <person name="Grigoriev I.V."/>
            <person name="Zhou S."/>
            <person name="Raouche S."/>
            <person name="Rosso M.N."/>
        </authorList>
    </citation>
    <scope>NUCLEOTIDE SEQUENCE [LARGE SCALE GENOMIC DNA]</scope>
    <source>
        <strain evidence="3 4">BRFM 1820</strain>
    </source>
</reference>
<feature type="compositionally biased region" description="Basic and acidic residues" evidence="2">
    <location>
        <begin position="505"/>
        <end position="527"/>
    </location>
</feature>
<dbReference type="PANTHER" id="PTHR31962:SF1">
    <property type="entry name" value="SPHINGOLIPID LONG CHAIN BASE-RESPONSIVE PROTEIN PIL1"/>
    <property type="match status" value="1"/>
</dbReference>
<keyword evidence="4" id="KW-1185">Reference proteome</keyword>
<gene>
    <name evidence="3" type="ORF">OH76DRAFT_1435006</name>
</gene>
<feature type="compositionally biased region" description="Polar residues" evidence="2">
    <location>
        <begin position="304"/>
        <end position="315"/>
    </location>
</feature>
<dbReference type="PANTHER" id="PTHR31962">
    <property type="entry name" value="SPHINGOLIPID LONG CHAIN BASE-RESPONSIVE PROTEIN PIL1"/>
    <property type="match status" value="1"/>
</dbReference>
<evidence type="ECO:0008006" key="5">
    <source>
        <dbReference type="Google" id="ProtNLM"/>
    </source>
</evidence>
<organism evidence="3 4">
    <name type="scientific">Lentinus brumalis</name>
    <dbReference type="NCBI Taxonomy" id="2498619"/>
    <lineage>
        <taxon>Eukaryota</taxon>
        <taxon>Fungi</taxon>
        <taxon>Dikarya</taxon>
        <taxon>Basidiomycota</taxon>
        <taxon>Agaricomycotina</taxon>
        <taxon>Agaricomycetes</taxon>
        <taxon>Polyporales</taxon>
        <taxon>Polyporaceae</taxon>
        <taxon>Lentinus</taxon>
    </lineage>
</organism>
<protein>
    <recommendedName>
        <fullName evidence="5">Sphingolipid long chain base-responsive protein LSP1</fullName>
    </recommendedName>
</protein>
<dbReference type="GO" id="GO:0008289">
    <property type="term" value="F:lipid binding"/>
    <property type="evidence" value="ECO:0007669"/>
    <property type="project" value="TreeGrafter"/>
</dbReference>
<dbReference type="GO" id="GO:0005886">
    <property type="term" value="C:plasma membrane"/>
    <property type="evidence" value="ECO:0007669"/>
    <property type="project" value="TreeGrafter"/>
</dbReference>
<dbReference type="Proteomes" id="UP000256964">
    <property type="component" value="Unassembled WGS sequence"/>
</dbReference>
<dbReference type="EMBL" id="KZ857392">
    <property type="protein sequence ID" value="RDX52087.1"/>
    <property type="molecule type" value="Genomic_DNA"/>
</dbReference>
<dbReference type="GO" id="GO:0070941">
    <property type="term" value="P:eisosome assembly"/>
    <property type="evidence" value="ECO:0007669"/>
    <property type="project" value="TreeGrafter"/>
</dbReference>
<proteinExistence type="predicted"/>
<feature type="compositionally biased region" description="Basic and acidic residues" evidence="2">
    <location>
        <begin position="478"/>
        <end position="497"/>
    </location>
</feature>
<evidence type="ECO:0000313" key="3">
    <source>
        <dbReference type="EMBL" id="RDX52087.1"/>
    </source>
</evidence>
<feature type="region of interest" description="Disordered" evidence="2">
    <location>
        <begin position="1"/>
        <end position="38"/>
    </location>
</feature>
<feature type="region of interest" description="Disordered" evidence="2">
    <location>
        <begin position="457"/>
        <end position="560"/>
    </location>
</feature>
<feature type="compositionally biased region" description="Low complexity" evidence="2">
    <location>
        <begin position="422"/>
        <end position="436"/>
    </location>
</feature>
<dbReference type="InterPro" id="IPR027267">
    <property type="entry name" value="AH/BAR_dom_sf"/>
</dbReference>
<feature type="region of interest" description="Disordered" evidence="2">
    <location>
        <begin position="304"/>
        <end position="444"/>
    </location>
</feature>
<dbReference type="AlphaFoldDB" id="A0A371DHR7"/>
<dbReference type="GO" id="GO:0036286">
    <property type="term" value="C:eisosome filament"/>
    <property type="evidence" value="ECO:0007669"/>
    <property type="project" value="TreeGrafter"/>
</dbReference>
<feature type="compositionally biased region" description="Low complexity" evidence="2">
    <location>
        <begin position="350"/>
        <end position="361"/>
    </location>
</feature>
<keyword evidence="1" id="KW-0175">Coiled coil</keyword>
<evidence type="ECO:0000256" key="1">
    <source>
        <dbReference type="SAM" id="Coils"/>
    </source>
</evidence>
<name>A0A371DHR7_9APHY</name>
<feature type="compositionally biased region" description="Low complexity" evidence="2">
    <location>
        <begin position="24"/>
        <end position="37"/>
    </location>
</feature>